<dbReference type="EMBL" id="CAJNOJ010000946">
    <property type="protein sequence ID" value="CAF1535148.1"/>
    <property type="molecule type" value="Genomic_DNA"/>
</dbReference>
<keyword evidence="3" id="KW-1185">Reference proteome</keyword>
<reference evidence="2" key="1">
    <citation type="submission" date="2021-02" db="EMBL/GenBank/DDBJ databases">
        <authorList>
            <person name="Nowell W R."/>
        </authorList>
    </citation>
    <scope>NUCLEOTIDE SEQUENCE</scope>
</reference>
<dbReference type="Proteomes" id="UP000663852">
    <property type="component" value="Unassembled WGS sequence"/>
</dbReference>
<dbReference type="AlphaFoldDB" id="A0A816DRN0"/>
<evidence type="ECO:0000313" key="3">
    <source>
        <dbReference type="Proteomes" id="UP000663828"/>
    </source>
</evidence>
<accession>A0A816DRN0</accession>
<evidence type="ECO:0000313" key="1">
    <source>
        <dbReference type="EMBL" id="CAF1535148.1"/>
    </source>
</evidence>
<sequence length="257" mass="30585">MPKDLTKRCSINWDYPRTEHNIRHRQKRTENKLDKICQQLRIHLQQQYSCYYSLLSDKTSIDEIMYIISDTLQVLIQNGLKELHTRFEQKKSMLPFDADEIQLMKSFYELHLTEDQKIKAEKIWRGKRKYCQRQIHQKKFNSFNNKRSNTTITFKSKANQSDLDQNNHQFYQMPFSHEFDPLMCAIIEARCTINNTNAQRNVRRYNIDDIHTTPSPLDNRPYFFQAGSIIDPVTFARIEASVTNHTVSLSKQVTNKT</sequence>
<evidence type="ECO:0000313" key="2">
    <source>
        <dbReference type="EMBL" id="CAF1640574.1"/>
    </source>
</evidence>
<gene>
    <name evidence="1" type="ORF">EDS130_LOCUS44885</name>
    <name evidence="2" type="ORF">XAT740_LOCUS53242</name>
</gene>
<protein>
    <submittedName>
        <fullName evidence="2">Uncharacterized protein</fullName>
    </submittedName>
</protein>
<name>A0A816DRN0_ADIRI</name>
<comment type="caution">
    <text evidence="2">The sequence shown here is derived from an EMBL/GenBank/DDBJ whole genome shotgun (WGS) entry which is preliminary data.</text>
</comment>
<dbReference type="Proteomes" id="UP000663828">
    <property type="component" value="Unassembled WGS sequence"/>
</dbReference>
<proteinExistence type="predicted"/>
<dbReference type="OrthoDB" id="10057902at2759"/>
<dbReference type="EMBL" id="CAJNOR010009049">
    <property type="protein sequence ID" value="CAF1640574.1"/>
    <property type="molecule type" value="Genomic_DNA"/>
</dbReference>
<organism evidence="2 3">
    <name type="scientific">Adineta ricciae</name>
    <name type="common">Rotifer</name>
    <dbReference type="NCBI Taxonomy" id="249248"/>
    <lineage>
        <taxon>Eukaryota</taxon>
        <taxon>Metazoa</taxon>
        <taxon>Spiralia</taxon>
        <taxon>Gnathifera</taxon>
        <taxon>Rotifera</taxon>
        <taxon>Eurotatoria</taxon>
        <taxon>Bdelloidea</taxon>
        <taxon>Adinetida</taxon>
        <taxon>Adinetidae</taxon>
        <taxon>Adineta</taxon>
    </lineage>
</organism>